<dbReference type="VEuPathDB" id="FungiDB:JI435_010830"/>
<name>A0A7U2ES01_PHANO</name>
<sequence>MSSKILLLQVVMGLFSSTLAQNSSTDLSRCALSIGELSPNARINSTGMRSFRWQEGDPDWYLTTTLNDTRNPVLVSQLHDFQGYISAPMDTDAQVCVFMLNGINATVAGDNGCENALRPECVDFLKKNHVFSEQCQAPPERDALVAACGQQGFGSGYSSKPTDFSNQTCTILSPPANSMPSDYLTWPVRALSKRERYSDEEADDFAYYDLYVRQTRPWVITREGKETQVLCVAPDALVEGSREPEGEWPPAGSPGNSGGRTEGVRMSVVLGVVGAVLMM</sequence>
<evidence type="ECO:0000313" key="4">
    <source>
        <dbReference type="Proteomes" id="UP000663193"/>
    </source>
</evidence>
<reference evidence="4" key="1">
    <citation type="journal article" date="2021" name="BMC Genomics">
        <title>Chromosome-level genome assembly and manually-curated proteome of model necrotroph Parastagonospora nodorum Sn15 reveals a genome-wide trove of candidate effector homologs, and redundancy of virulence-related functions within an accessory chromosome.</title>
        <authorList>
            <person name="Bertazzoni S."/>
            <person name="Jones D.A.B."/>
            <person name="Phan H.T."/>
            <person name="Tan K.-C."/>
            <person name="Hane J.K."/>
        </authorList>
    </citation>
    <scope>NUCLEOTIDE SEQUENCE [LARGE SCALE GENOMIC DNA]</scope>
    <source>
        <strain evidence="4">SN15 / ATCC MYA-4574 / FGSC 10173)</strain>
    </source>
</reference>
<dbReference type="OMA" id="SWYVSVL"/>
<evidence type="ECO:0000256" key="2">
    <source>
        <dbReference type="SAM" id="SignalP"/>
    </source>
</evidence>
<dbReference type="Proteomes" id="UP000663193">
    <property type="component" value="Chromosome 1"/>
</dbReference>
<accession>A0A7U2ES01</accession>
<dbReference type="OrthoDB" id="5132818at2759"/>
<evidence type="ECO:0000256" key="1">
    <source>
        <dbReference type="SAM" id="MobiDB-lite"/>
    </source>
</evidence>
<protein>
    <submittedName>
        <fullName evidence="3">Uncharacterized protein</fullName>
    </submittedName>
</protein>
<keyword evidence="4" id="KW-1185">Reference proteome</keyword>
<feature type="signal peptide" evidence="2">
    <location>
        <begin position="1"/>
        <end position="20"/>
    </location>
</feature>
<evidence type="ECO:0000313" key="3">
    <source>
        <dbReference type="EMBL" id="QRC91582.1"/>
    </source>
</evidence>
<feature type="region of interest" description="Disordered" evidence="1">
    <location>
        <begin position="240"/>
        <end position="262"/>
    </location>
</feature>
<keyword evidence="2" id="KW-0732">Signal</keyword>
<gene>
    <name evidence="3" type="ORF">JI435_010830</name>
</gene>
<dbReference type="AlphaFoldDB" id="A0A7U2ES01"/>
<dbReference type="EMBL" id="CP069023">
    <property type="protein sequence ID" value="QRC91582.1"/>
    <property type="molecule type" value="Genomic_DNA"/>
</dbReference>
<organism evidence="3 4">
    <name type="scientific">Phaeosphaeria nodorum (strain SN15 / ATCC MYA-4574 / FGSC 10173)</name>
    <name type="common">Glume blotch fungus</name>
    <name type="synonym">Parastagonospora nodorum</name>
    <dbReference type="NCBI Taxonomy" id="321614"/>
    <lineage>
        <taxon>Eukaryota</taxon>
        <taxon>Fungi</taxon>
        <taxon>Dikarya</taxon>
        <taxon>Ascomycota</taxon>
        <taxon>Pezizomycotina</taxon>
        <taxon>Dothideomycetes</taxon>
        <taxon>Pleosporomycetidae</taxon>
        <taxon>Pleosporales</taxon>
        <taxon>Pleosporineae</taxon>
        <taxon>Phaeosphaeriaceae</taxon>
        <taxon>Parastagonospora</taxon>
    </lineage>
</organism>
<proteinExistence type="predicted"/>
<feature type="chain" id="PRO_5031480677" evidence="2">
    <location>
        <begin position="21"/>
        <end position="279"/>
    </location>
</feature>